<keyword evidence="3" id="KW-1185">Reference proteome</keyword>
<protein>
    <submittedName>
        <fullName evidence="2">Uncharacterized protein</fullName>
    </submittedName>
</protein>
<dbReference type="AlphaFoldDB" id="A0A9D4QAM1"/>
<proteinExistence type="predicted"/>
<evidence type="ECO:0000313" key="2">
    <source>
        <dbReference type="EMBL" id="KAH7969717.1"/>
    </source>
</evidence>
<dbReference type="EMBL" id="JABSTV010001248">
    <property type="protein sequence ID" value="KAH7969717.1"/>
    <property type="molecule type" value="Genomic_DNA"/>
</dbReference>
<reference evidence="2" key="1">
    <citation type="journal article" date="2020" name="Cell">
        <title>Large-Scale Comparative Analyses of Tick Genomes Elucidate Their Genetic Diversity and Vector Capacities.</title>
        <authorList>
            <consortium name="Tick Genome and Microbiome Consortium (TIGMIC)"/>
            <person name="Jia N."/>
            <person name="Wang J."/>
            <person name="Shi W."/>
            <person name="Du L."/>
            <person name="Sun Y."/>
            <person name="Zhan W."/>
            <person name="Jiang J.F."/>
            <person name="Wang Q."/>
            <person name="Zhang B."/>
            <person name="Ji P."/>
            <person name="Bell-Sakyi L."/>
            <person name="Cui X.M."/>
            <person name="Yuan T.T."/>
            <person name="Jiang B.G."/>
            <person name="Yang W.F."/>
            <person name="Lam T.T."/>
            <person name="Chang Q.C."/>
            <person name="Ding S.J."/>
            <person name="Wang X.J."/>
            <person name="Zhu J.G."/>
            <person name="Ruan X.D."/>
            <person name="Zhao L."/>
            <person name="Wei J.T."/>
            <person name="Ye R.Z."/>
            <person name="Que T.C."/>
            <person name="Du C.H."/>
            <person name="Zhou Y.H."/>
            <person name="Cheng J.X."/>
            <person name="Dai P.F."/>
            <person name="Guo W.B."/>
            <person name="Han X.H."/>
            <person name="Huang E.J."/>
            <person name="Li L.F."/>
            <person name="Wei W."/>
            <person name="Gao Y.C."/>
            <person name="Liu J.Z."/>
            <person name="Shao H.Z."/>
            <person name="Wang X."/>
            <person name="Wang C.C."/>
            <person name="Yang T.C."/>
            <person name="Huo Q.B."/>
            <person name="Li W."/>
            <person name="Chen H.Y."/>
            <person name="Chen S.E."/>
            <person name="Zhou L.G."/>
            <person name="Ni X.B."/>
            <person name="Tian J.H."/>
            <person name="Sheng Y."/>
            <person name="Liu T."/>
            <person name="Pan Y.S."/>
            <person name="Xia L.Y."/>
            <person name="Li J."/>
            <person name="Zhao F."/>
            <person name="Cao W.C."/>
        </authorList>
    </citation>
    <scope>NUCLEOTIDE SEQUENCE</scope>
    <source>
        <strain evidence="2">Rsan-2018</strain>
    </source>
</reference>
<feature type="compositionally biased region" description="Basic and acidic residues" evidence="1">
    <location>
        <begin position="92"/>
        <end position="108"/>
    </location>
</feature>
<feature type="region of interest" description="Disordered" evidence="1">
    <location>
        <begin position="1"/>
        <end position="154"/>
    </location>
</feature>
<dbReference type="Proteomes" id="UP000821837">
    <property type="component" value="Unassembled WGS sequence"/>
</dbReference>
<feature type="compositionally biased region" description="Basic residues" evidence="1">
    <location>
        <begin position="144"/>
        <end position="154"/>
    </location>
</feature>
<comment type="caution">
    <text evidence="2">The sequence shown here is derived from an EMBL/GenBank/DDBJ whole genome shotgun (WGS) entry which is preliminary data.</text>
</comment>
<feature type="compositionally biased region" description="Basic and acidic residues" evidence="1">
    <location>
        <begin position="61"/>
        <end position="81"/>
    </location>
</feature>
<name>A0A9D4QAM1_RHISA</name>
<evidence type="ECO:0000256" key="1">
    <source>
        <dbReference type="SAM" id="MobiDB-lite"/>
    </source>
</evidence>
<feature type="compositionally biased region" description="Low complexity" evidence="1">
    <location>
        <begin position="27"/>
        <end position="37"/>
    </location>
</feature>
<feature type="compositionally biased region" description="Polar residues" evidence="1">
    <location>
        <begin position="1"/>
        <end position="26"/>
    </location>
</feature>
<evidence type="ECO:0000313" key="3">
    <source>
        <dbReference type="Proteomes" id="UP000821837"/>
    </source>
</evidence>
<gene>
    <name evidence="2" type="ORF">HPB52_021685</name>
</gene>
<reference evidence="2" key="2">
    <citation type="submission" date="2021-09" db="EMBL/GenBank/DDBJ databases">
        <authorList>
            <person name="Jia N."/>
            <person name="Wang J."/>
            <person name="Shi W."/>
            <person name="Du L."/>
            <person name="Sun Y."/>
            <person name="Zhan W."/>
            <person name="Jiang J."/>
            <person name="Wang Q."/>
            <person name="Zhang B."/>
            <person name="Ji P."/>
            <person name="Sakyi L.B."/>
            <person name="Cui X."/>
            <person name="Yuan T."/>
            <person name="Jiang B."/>
            <person name="Yang W."/>
            <person name="Lam T.T.-Y."/>
            <person name="Chang Q."/>
            <person name="Ding S."/>
            <person name="Wang X."/>
            <person name="Zhu J."/>
            <person name="Ruan X."/>
            <person name="Zhao L."/>
            <person name="Wei J."/>
            <person name="Que T."/>
            <person name="Du C."/>
            <person name="Cheng J."/>
            <person name="Dai P."/>
            <person name="Han X."/>
            <person name="Huang E."/>
            <person name="Gao Y."/>
            <person name="Liu J."/>
            <person name="Shao H."/>
            <person name="Ye R."/>
            <person name="Li L."/>
            <person name="Wei W."/>
            <person name="Wang X."/>
            <person name="Wang C."/>
            <person name="Huo Q."/>
            <person name="Li W."/>
            <person name="Guo W."/>
            <person name="Chen H."/>
            <person name="Chen S."/>
            <person name="Zhou L."/>
            <person name="Zhou L."/>
            <person name="Ni X."/>
            <person name="Tian J."/>
            <person name="Zhou Y."/>
            <person name="Sheng Y."/>
            <person name="Liu T."/>
            <person name="Pan Y."/>
            <person name="Xia L."/>
            <person name="Li J."/>
            <person name="Zhao F."/>
            <person name="Cao W."/>
        </authorList>
    </citation>
    <scope>NUCLEOTIDE SEQUENCE</scope>
    <source>
        <strain evidence="2">Rsan-2018</strain>
        <tissue evidence="2">Larvae</tissue>
    </source>
</reference>
<sequence length="154" mass="16477">MKKASGSTKHSTQAQATESTKKSTTGQAVARQSQAARVDGDYSPPCTRSQTERFVLQLKVQAEEEDRRASIMSQRSHDRSVLKSMQNLGLSEVKEEDRKAGSEKDGTGKKGTPAPSKVTKATPKKGAGPASAADDKKESCFKLPKSKAAPKKGK</sequence>
<accession>A0A9D4QAM1</accession>
<organism evidence="2 3">
    <name type="scientific">Rhipicephalus sanguineus</name>
    <name type="common">Brown dog tick</name>
    <name type="synonym">Ixodes sanguineus</name>
    <dbReference type="NCBI Taxonomy" id="34632"/>
    <lineage>
        <taxon>Eukaryota</taxon>
        <taxon>Metazoa</taxon>
        <taxon>Ecdysozoa</taxon>
        <taxon>Arthropoda</taxon>
        <taxon>Chelicerata</taxon>
        <taxon>Arachnida</taxon>
        <taxon>Acari</taxon>
        <taxon>Parasitiformes</taxon>
        <taxon>Ixodida</taxon>
        <taxon>Ixodoidea</taxon>
        <taxon>Ixodidae</taxon>
        <taxon>Rhipicephalinae</taxon>
        <taxon>Rhipicephalus</taxon>
        <taxon>Rhipicephalus</taxon>
    </lineage>
</organism>